<reference evidence="2 3" key="1">
    <citation type="journal article" date="2012" name="J. Bacteriol.">
        <title>Draft Genome Sequence of Novosphingobium nitrogenifigens Y88T.</title>
        <authorList>
            <person name="Strabala T.J."/>
            <person name="Macdonald L."/>
            <person name="Liu V."/>
            <person name="Smit A.M."/>
        </authorList>
    </citation>
    <scope>NUCLEOTIDE SEQUENCE [LARGE SCALE GENOMIC DNA]</scope>
    <source>
        <strain evidence="2 3">DSM 19370</strain>
    </source>
</reference>
<protein>
    <submittedName>
        <fullName evidence="2">Uncharacterized protein</fullName>
    </submittedName>
</protein>
<dbReference type="InParanoid" id="F1ZCG5"/>
<evidence type="ECO:0000256" key="1">
    <source>
        <dbReference type="SAM" id="MobiDB-lite"/>
    </source>
</evidence>
<name>F1ZCG5_9SPHN</name>
<dbReference type="Proteomes" id="UP000004728">
    <property type="component" value="Unassembled WGS sequence"/>
</dbReference>
<dbReference type="HOGENOM" id="CLU_3155523_0_0_5"/>
<proteinExistence type="predicted"/>
<feature type="compositionally biased region" description="Polar residues" evidence="1">
    <location>
        <begin position="32"/>
        <end position="48"/>
    </location>
</feature>
<dbReference type="STRING" id="983920.Y88_3081"/>
<gene>
    <name evidence="2" type="ORF">Y88_3081</name>
</gene>
<feature type="compositionally biased region" description="Basic and acidic residues" evidence="1">
    <location>
        <begin position="12"/>
        <end position="24"/>
    </location>
</feature>
<comment type="caution">
    <text evidence="2">The sequence shown here is derived from an EMBL/GenBank/DDBJ whole genome shotgun (WGS) entry which is preliminary data.</text>
</comment>
<evidence type="ECO:0000313" key="2">
    <source>
        <dbReference type="EMBL" id="EGD57755.1"/>
    </source>
</evidence>
<evidence type="ECO:0000313" key="3">
    <source>
        <dbReference type="Proteomes" id="UP000004728"/>
    </source>
</evidence>
<feature type="compositionally biased region" description="Polar residues" evidence="1">
    <location>
        <begin position="1"/>
        <end position="11"/>
    </location>
</feature>
<dbReference type="AlphaFoldDB" id="F1ZCG5"/>
<sequence>MATGCQQGETAQSKRAEEKRRSDHGGVPLSRGGNSSAQAQAITLESVS</sequence>
<dbReference type="EMBL" id="AEWJ01000054">
    <property type="protein sequence ID" value="EGD57755.1"/>
    <property type="molecule type" value="Genomic_DNA"/>
</dbReference>
<organism evidence="2 3">
    <name type="scientific">Novosphingobium nitrogenifigens DSM 19370</name>
    <dbReference type="NCBI Taxonomy" id="983920"/>
    <lineage>
        <taxon>Bacteria</taxon>
        <taxon>Pseudomonadati</taxon>
        <taxon>Pseudomonadota</taxon>
        <taxon>Alphaproteobacteria</taxon>
        <taxon>Sphingomonadales</taxon>
        <taxon>Sphingomonadaceae</taxon>
        <taxon>Novosphingobium</taxon>
    </lineage>
</organism>
<accession>F1ZCG5</accession>
<keyword evidence="3" id="KW-1185">Reference proteome</keyword>
<feature type="region of interest" description="Disordered" evidence="1">
    <location>
        <begin position="1"/>
        <end position="48"/>
    </location>
</feature>